<dbReference type="InterPro" id="IPR013249">
    <property type="entry name" value="RNA_pol_sigma70_r4_t2"/>
</dbReference>
<dbReference type="GO" id="GO:0016987">
    <property type="term" value="F:sigma factor activity"/>
    <property type="evidence" value="ECO:0007669"/>
    <property type="project" value="UniProtKB-KW"/>
</dbReference>
<accession>A0A0W1B3D0</accession>
<dbReference type="OrthoDB" id="9782703at2"/>
<evidence type="ECO:0000256" key="1">
    <source>
        <dbReference type="ARBA" id="ARBA00010641"/>
    </source>
</evidence>
<feature type="domain" description="RNA polymerase sigma-70 region 2" evidence="5">
    <location>
        <begin position="29"/>
        <end position="92"/>
    </location>
</feature>
<sequence>MTMTNAEMKKVTILDTRSETDFYDSILVHREQLYSIAYSYLRNRNDALEAMQEMTCRAWIKRKTLKDPKAFRSWIIRILIYVCIDEQRRRKRSMPLVDERIGERITHIGHHRMEMLWALEQVKPKYRHVLLLKYYNDMTLSEIANILDKPEGTVKTWQHKGLKQLRTIIKNRGDWNHE</sequence>
<dbReference type="GO" id="GO:0006352">
    <property type="term" value="P:DNA-templated transcription initiation"/>
    <property type="evidence" value="ECO:0007669"/>
    <property type="project" value="InterPro"/>
</dbReference>
<dbReference type="InterPro" id="IPR007627">
    <property type="entry name" value="RNA_pol_sigma70_r2"/>
</dbReference>
<dbReference type="PANTHER" id="PTHR43133">
    <property type="entry name" value="RNA POLYMERASE ECF-TYPE SIGMA FACTO"/>
    <property type="match status" value="1"/>
</dbReference>
<comment type="similarity">
    <text evidence="1">Belongs to the sigma-70 factor family. ECF subfamily.</text>
</comment>
<dbReference type="PANTHER" id="PTHR43133:SF51">
    <property type="entry name" value="RNA POLYMERASE SIGMA FACTOR"/>
    <property type="match status" value="1"/>
</dbReference>
<dbReference type="NCBIfam" id="TIGR02937">
    <property type="entry name" value="sigma70-ECF"/>
    <property type="match status" value="1"/>
</dbReference>
<dbReference type="InterPro" id="IPR013325">
    <property type="entry name" value="RNA_pol_sigma_r2"/>
</dbReference>
<dbReference type="InterPro" id="IPR014284">
    <property type="entry name" value="RNA_pol_sigma-70_dom"/>
</dbReference>
<keyword evidence="3" id="KW-0731">Sigma factor</keyword>
<evidence type="ECO:0000259" key="6">
    <source>
        <dbReference type="Pfam" id="PF08281"/>
    </source>
</evidence>
<dbReference type="InterPro" id="IPR013324">
    <property type="entry name" value="RNA_pol_sigma_r3/r4-like"/>
</dbReference>
<dbReference type="CDD" id="cd06171">
    <property type="entry name" value="Sigma70_r4"/>
    <property type="match status" value="1"/>
</dbReference>
<dbReference type="InterPro" id="IPR039425">
    <property type="entry name" value="RNA_pol_sigma-70-like"/>
</dbReference>
<evidence type="ECO:0000256" key="4">
    <source>
        <dbReference type="ARBA" id="ARBA00023163"/>
    </source>
</evidence>
<dbReference type="SUPFAM" id="SSF88659">
    <property type="entry name" value="Sigma3 and sigma4 domains of RNA polymerase sigma factors"/>
    <property type="match status" value="1"/>
</dbReference>
<evidence type="ECO:0000313" key="8">
    <source>
        <dbReference type="Proteomes" id="UP000054709"/>
    </source>
</evidence>
<dbReference type="Pfam" id="PF04542">
    <property type="entry name" value="Sigma70_r2"/>
    <property type="match status" value="1"/>
</dbReference>
<comment type="caution">
    <text evidence="7">The sequence shown here is derived from an EMBL/GenBank/DDBJ whole genome shotgun (WGS) entry which is preliminary data.</text>
</comment>
<reference evidence="7 8" key="1">
    <citation type="journal article" date="2015" name="Int. Biodeterior. Biodegradation">
        <title>Physiological and genetic screening methods for the isolation of methyl tert-butyl ether-degrading bacteria for bioremediation purposes.</title>
        <authorList>
            <person name="Guisado I.M."/>
            <person name="Purswani J."/>
            <person name="Gonzalez Lopez J."/>
            <person name="Pozo C."/>
        </authorList>
    </citation>
    <scope>NUCLEOTIDE SEQUENCE [LARGE SCALE GENOMIC DNA]</scope>
    <source>
        <strain evidence="7 8">SH7</strain>
    </source>
</reference>
<proteinExistence type="inferred from homology"/>
<dbReference type="RefSeq" id="WP_060622367.1">
    <property type="nucleotide sequence ID" value="NZ_LCZJ02000016.1"/>
</dbReference>
<protein>
    <submittedName>
        <fullName evidence="7">RNA polymerase subunit sigma</fullName>
    </submittedName>
</protein>
<dbReference type="Proteomes" id="UP000054709">
    <property type="component" value="Unassembled WGS sequence"/>
</dbReference>
<dbReference type="Gene3D" id="1.10.10.10">
    <property type="entry name" value="Winged helix-like DNA-binding domain superfamily/Winged helix DNA-binding domain"/>
    <property type="match status" value="1"/>
</dbReference>
<dbReference type="Pfam" id="PF08281">
    <property type="entry name" value="Sigma70_r4_2"/>
    <property type="match status" value="1"/>
</dbReference>
<dbReference type="InterPro" id="IPR036388">
    <property type="entry name" value="WH-like_DNA-bd_sf"/>
</dbReference>
<dbReference type="AlphaFoldDB" id="A0A0W1B3D0"/>
<dbReference type="EMBL" id="LCZJ02000016">
    <property type="protein sequence ID" value="KTD88066.1"/>
    <property type="molecule type" value="Genomic_DNA"/>
</dbReference>
<evidence type="ECO:0000259" key="5">
    <source>
        <dbReference type="Pfam" id="PF04542"/>
    </source>
</evidence>
<evidence type="ECO:0000256" key="3">
    <source>
        <dbReference type="ARBA" id="ARBA00023082"/>
    </source>
</evidence>
<name>A0A0W1B3D0_9BACL</name>
<dbReference type="Gene3D" id="1.10.1740.10">
    <property type="match status" value="1"/>
</dbReference>
<dbReference type="GO" id="GO:0003677">
    <property type="term" value="F:DNA binding"/>
    <property type="evidence" value="ECO:0007669"/>
    <property type="project" value="InterPro"/>
</dbReference>
<keyword evidence="8" id="KW-1185">Reference proteome</keyword>
<gene>
    <name evidence="7" type="ORF">UQ64_08125</name>
</gene>
<evidence type="ECO:0000313" key="7">
    <source>
        <dbReference type="EMBL" id="KTD88066.1"/>
    </source>
</evidence>
<dbReference type="SUPFAM" id="SSF88946">
    <property type="entry name" value="Sigma2 domain of RNA polymerase sigma factors"/>
    <property type="match status" value="1"/>
</dbReference>
<keyword evidence="2" id="KW-0805">Transcription regulation</keyword>
<evidence type="ECO:0000256" key="2">
    <source>
        <dbReference type="ARBA" id="ARBA00023015"/>
    </source>
</evidence>
<feature type="domain" description="RNA polymerase sigma factor 70 region 4 type 2" evidence="6">
    <location>
        <begin position="118"/>
        <end position="165"/>
    </location>
</feature>
<keyword evidence="4" id="KW-0804">Transcription</keyword>
<organism evidence="7 8">
    <name type="scientific">Paenibacillus etheri</name>
    <dbReference type="NCBI Taxonomy" id="1306852"/>
    <lineage>
        <taxon>Bacteria</taxon>
        <taxon>Bacillati</taxon>
        <taxon>Bacillota</taxon>
        <taxon>Bacilli</taxon>
        <taxon>Bacillales</taxon>
        <taxon>Paenibacillaceae</taxon>
        <taxon>Paenibacillus</taxon>
    </lineage>
</organism>